<organism evidence="10 11">
    <name type="scientific">Roseateles chitinivorans</name>
    <dbReference type="NCBI Taxonomy" id="2917965"/>
    <lineage>
        <taxon>Bacteria</taxon>
        <taxon>Pseudomonadati</taxon>
        <taxon>Pseudomonadota</taxon>
        <taxon>Betaproteobacteria</taxon>
        <taxon>Burkholderiales</taxon>
        <taxon>Sphaerotilaceae</taxon>
        <taxon>Roseateles</taxon>
    </lineage>
</organism>
<dbReference type="InterPro" id="IPR001036">
    <property type="entry name" value="Acrflvin-R"/>
</dbReference>
<keyword evidence="3 9" id="KW-0813">Transport</keyword>
<dbReference type="AlphaFoldDB" id="A0A2G9CCK1"/>
<accession>A0A2G9CCK1</accession>
<dbReference type="SUPFAM" id="SSF82866">
    <property type="entry name" value="Multidrug efflux transporter AcrB transmembrane domain"/>
    <property type="match status" value="2"/>
</dbReference>
<feature type="transmembrane region" description="Helical" evidence="9">
    <location>
        <begin position="434"/>
        <end position="460"/>
    </location>
</feature>
<evidence type="ECO:0000313" key="11">
    <source>
        <dbReference type="Proteomes" id="UP000231501"/>
    </source>
</evidence>
<feature type="transmembrane region" description="Helical" evidence="9">
    <location>
        <begin position="966"/>
        <end position="987"/>
    </location>
</feature>
<dbReference type="InterPro" id="IPR027463">
    <property type="entry name" value="AcrB_DN_DC_subdom"/>
</dbReference>
<dbReference type="Gene3D" id="1.20.1640.10">
    <property type="entry name" value="Multidrug efflux transporter AcrB transmembrane domain"/>
    <property type="match status" value="2"/>
</dbReference>
<dbReference type="InterPro" id="IPR004764">
    <property type="entry name" value="MdtF-like"/>
</dbReference>
<dbReference type="OrthoDB" id="9176627at2"/>
<dbReference type="Gene3D" id="3.30.70.1430">
    <property type="entry name" value="Multidrug efflux transporter AcrB pore domain"/>
    <property type="match status" value="2"/>
</dbReference>
<dbReference type="GO" id="GO:0005886">
    <property type="term" value="C:plasma membrane"/>
    <property type="evidence" value="ECO:0007669"/>
    <property type="project" value="UniProtKB-SubCell"/>
</dbReference>
<feature type="transmembrane region" description="Helical" evidence="9">
    <location>
        <begin position="472"/>
        <end position="497"/>
    </location>
</feature>
<evidence type="ECO:0000256" key="7">
    <source>
        <dbReference type="ARBA" id="ARBA00022989"/>
    </source>
</evidence>
<keyword evidence="8 9" id="KW-0472">Membrane</keyword>
<feature type="transmembrane region" description="Helical" evidence="9">
    <location>
        <begin position="999"/>
        <end position="1025"/>
    </location>
</feature>
<evidence type="ECO:0000256" key="2">
    <source>
        <dbReference type="ARBA" id="ARBA00010942"/>
    </source>
</evidence>
<sequence>MARFFIDRPIFAWVIALFILVFGGVAITQLPVAQYPTVAPPSLVISVAYPGASAKTLDEAVVSVIEQELNGAPGLAYMESISQANGTGSITVTFESGTNIDLAQVEIQNRLSRATPRLPAAVTQQGVRVDKSRSNFLLFVTMASQDGSMDPIALGDYAARNIVPEIQRIPGVGQAQLFGSERAMRIWLDPAKMQSYNLSPAEVSAAVAAQNALVPAGVLGDRPNTSSQTMSATIVVKGQLEDKAQFEKIVLRANTDGSKVLLKDVARIELGGQSYATYTRLNGQPSTGIGVQLSPTGNALGTATAIKQRMEELKKYFPAGVVYTVPYDSSKFVKISISQVVETLVEAIILVFLVMYLFLQDWRYTLIPTLVVPVALLGTFGVMLTLGFSINVLTLFGMVLAIGILVDDAIVVVENVERIMSEEGLSPREATKKAMGQISGAIIGITTVLIAVFVPMAFFAGSVGNIYRQFSLAMVASMALSALMALSLTPALCATLLKPVEAGHHHEKRGFFGWFNRGFSRTAKGYEGWVARLLKRSGSMMVAFAAIVAVVGWLYIRMPTSFLPNEDQGYLIVNVQLPPGATSNRTEAAVATVENFLHKQPEVADTIGVIGFSFSGQGQNAALVFVPLKPWEERKGKDHSAQALAGRVMGAMMVGVRDAFVFPLSPPPIPELGTATGFALRLQDRGGLGHEALLNARNQLMGMAQKSKIITGMRPDGLEDAPQLQVDIDRDKAQALGVGYDTIARTLGIQLGSTYVNDFPSTGRMQRVVVQADAPKRMTPEDVLAINVTNAQGANVPLSAFASSRWITGQMQATRYNGYPAMRLAGDAAAGASTGQAMKELESMIRQLPPGIGYEWTGLSREEQLSGSQAGILLAFSLLAVFLCLAALYESWSIPLSVMLVVPLGLLGALLGATLRGMPNDVYFKVGLITIIGLSAKNAILIIEFAKDLQAQGKGLVESVLEAAHLRFRPIIMTSMAFILGVTPLFFASGAGSASQRAIGTGVLSGMVTATVLAVVFVPVFFLVVRRFFKGSERQQKLYSHELDGPDATRAAHAAKNADGV</sequence>
<keyword evidence="11" id="KW-1185">Reference proteome</keyword>
<gene>
    <name evidence="10" type="ORF">CS062_06520</name>
</gene>
<dbReference type="Gene3D" id="3.30.2090.10">
    <property type="entry name" value="Multidrug efflux transporter AcrB TolC docking domain, DN and DC subdomains"/>
    <property type="match status" value="2"/>
</dbReference>
<feature type="transmembrane region" description="Helical" evidence="9">
    <location>
        <begin position="896"/>
        <end position="916"/>
    </location>
</feature>
<dbReference type="FunFam" id="3.30.70.1430:FF:000001">
    <property type="entry name" value="Efflux pump membrane transporter"/>
    <property type="match status" value="1"/>
</dbReference>
<proteinExistence type="inferred from homology"/>
<keyword evidence="6 9" id="KW-0812">Transmembrane</keyword>
<dbReference type="GO" id="GO:0042910">
    <property type="term" value="F:xenobiotic transmembrane transporter activity"/>
    <property type="evidence" value="ECO:0007669"/>
    <property type="project" value="TreeGrafter"/>
</dbReference>
<protein>
    <recommendedName>
        <fullName evidence="9">Efflux pump membrane transporter</fullName>
    </recommendedName>
</protein>
<dbReference type="SUPFAM" id="SSF82714">
    <property type="entry name" value="Multidrug efflux transporter AcrB TolC docking domain, DN and DC subdomains"/>
    <property type="match status" value="2"/>
</dbReference>
<evidence type="ECO:0000256" key="4">
    <source>
        <dbReference type="ARBA" id="ARBA00022475"/>
    </source>
</evidence>
<dbReference type="FunFam" id="1.20.1640.10:FF:000001">
    <property type="entry name" value="Efflux pump membrane transporter"/>
    <property type="match status" value="1"/>
</dbReference>
<dbReference type="Gene3D" id="3.30.70.1320">
    <property type="entry name" value="Multidrug efflux transporter AcrB pore domain like"/>
    <property type="match status" value="1"/>
</dbReference>
<dbReference type="Pfam" id="PF00873">
    <property type="entry name" value="ACR_tran"/>
    <property type="match status" value="1"/>
</dbReference>
<feature type="transmembrane region" description="Helical" evidence="9">
    <location>
        <begin position="922"/>
        <end position="945"/>
    </location>
</feature>
<dbReference type="PANTHER" id="PTHR32063:SF10">
    <property type="entry name" value="EFFLUX PUMP MEMBRANE TRANSPORTER"/>
    <property type="match status" value="1"/>
</dbReference>
<dbReference type="GO" id="GO:0015562">
    <property type="term" value="F:efflux transmembrane transporter activity"/>
    <property type="evidence" value="ECO:0007669"/>
    <property type="project" value="InterPro"/>
</dbReference>
<dbReference type="Gene3D" id="3.30.70.1440">
    <property type="entry name" value="Multidrug efflux transporter AcrB pore domain"/>
    <property type="match status" value="1"/>
</dbReference>
<comment type="caution">
    <text evidence="10">The sequence shown here is derived from an EMBL/GenBank/DDBJ whole genome shotgun (WGS) entry which is preliminary data.</text>
</comment>
<dbReference type="NCBIfam" id="TIGR00915">
    <property type="entry name" value="2A0602"/>
    <property type="match status" value="1"/>
</dbReference>
<evidence type="ECO:0000256" key="9">
    <source>
        <dbReference type="RuleBase" id="RU364070"/>
    </source>
</evidence>
<comment type="similarity">
    <text evidence="2 9">Belongs to the resistance-nodulation-cell division (RND) (TC 2.A.6) family.</text>
</comment>
<feature type="transmembrane region" description="Helical" evidence="9">
    <location>
        <begin position="392"/>
        <end position="413"/>
    </location>
</feature>
<dbReference type="PRINTS" id="PR00702">
    <property type="entry name" value="ACRIFLAVINRP"/>
</dbReference>
<keyword evidence="5 9" id="KW-0997">Cell inner membrane</keyword>
<dbReference type="PANTHER" id="PTHR32063">
    <property type="match status" value="1"/>
</dbReference>
<comment type="subcellular location">
    <subcellularLocation>
        <location evidence="1 9">Cell inner membrane</location>
        <topology evidence="1 9">Multi-pass membrane protein</topology>
    </subcellularLocation>
</comment>
<evidence type="ECO:0000313" key="10">
    <source>
        <dbReference type="EMBL" id="PIM54115.1"/>
    </source>
</evidence>
<evidence type="ECO:0000256" key="3">
    <source>
        <dbReference type="ARBA" id="ARBA00022448"/>
    </source>
</evidence>
<feature type="transmembrane region" description="Helical" evidence="9">
    <location>
        <begin position="340"/>
        <end position="359"/>
    </location>
</feature>
<feature type="transmembrane region" description="Helical" evidence="9">
    <location>
        <begin position="870"/>
        <end position="889"/>
    </location>
</feature>
<feature type="transmembrane region" description="Helical" evidence="9">
    <location>
        <begin position="538"/>
        <end position="556"/>
    </location>
</feature>
<evidence type="ECO:0000256" key="5">
    <source>
        <dbReference type="ARBA" id="ARBA00022519"/>
    </source>
</evidence>
<evidence type="ECO:0000256" key="1">
    <source>
        <dbReference type="ARBA" id="ARBA00004429"/>
    </source>
</evidence>
<comment type="caution">
    <text evidence="9">Lacks conserved residue(s) required for the propagation of feature annotation.</text>
</comment>
<feature type="transmembrane region" description="Helical" evidence="9">
    <location>
        <begin position="366"/>
        <end position="386"/>
    </location>
</feature>
<dbReference type="RefSeq" id="WP_099860632.1">
    <property type="nucleotide sequence ID" value="NZ_PEOG01000013.1"/>
</dbReference>
<name>A0A2G9CCK1_9BURK</name>
<dbReference type="NCBIfam" id="NF000282">
    <property type="entry name" value="RND_permease_1"/>
    <property type="match status" value="1"/>
</dbReference>
<evidence type="ECO:0000256" key="8">
    <source>
        <dbReference type="ARBA" id="ARBA00023136"/>
    </source>
</evidence>
<keyword evidence="7 9" id="KW-1133">Transmembrane helix</keyword>
<dbReference type="GO" id="GO:0009636">
    <property type="term" value="P:response to toxic substance"/>
    <property type="evidence" value="ECO:0007669"/>
    <property type="project" value="UniProtKB-ARBA"/>
</dbReference>
<evidence type="ECO:0000256" key="6">
    <source>
        <dbReference type="ARBA" id="ARBA00022692"/>
    </source>
</evidence>
<dbReference type="SUPFAM" id="SSF82693">
    <property type="entry name" value="Multidrug efflux transporter AcrB pore domain, PN1, PN2, PC1 and PC2 subdomains"/>
    <property type="match status" value="4"/>
</dbReference>
<dbReference type="EMBL" id="PEOG01000013">
    <property type="protein sequence ID" value="PIM54115.1"/>
    <property type="molecule type" value="Genomic_DNA"/>
</dbReference>
<keyword evidence="4" id="KW-1003">Cell membrane</keyword>
<dbReference type="Proteomes" id="UP000231501">
    <property type="component" value="Unassembled WGS sequence"/>
</dbReference>
<reference evidence="10 11" key="1">
    <citation type="submission" date="2017-11" db="EMBL/GenBank/DDBJ databases">
        <title>Draft genome sequence of Mitsuaria sp. HWN-4.</title>
        <authorList>
            <person name="Gundlapally S.R."/>
        </authorList>
    </citation>
    <scope>NUCLEOTIDE SEQUENCE [LARGE SCALE GENOMIC DNA]</scope>
    <source>
        <strain evidence="10 11">HWN-4</strain>
    </source>
</reference>